<dbReference type="InterPro" id="IPR001709">
    <property type="entry name" value="Flavoprot_Pyr_Nucl_cyt_Rdtase"/>
</dbReference>
<dbReference type="PANTHER" id="PTHR47354">
    <property type="entry name" value="NADH OXIDOREDUCTASE HCR"/>
    <property type="match status" value="1"/>
</dbReference>
<dbReference type="SUPFAM" id="SSF63380">
    <property type="entry name" value="Riboflavin synthase domain-like"/>
    <property type="match status" value="1"/>
</dbReference>
<dbReference type="Gene3D" id="3.10.20.30">
    <property type="match status" value="1"/>
</dbReference>
<protein>
    <submittedName>
        <fullName evidence="6">Oxidoreductase FAD/NAD(P)-binding domain protein</fullName>
    </submittedName>
</protein>
<keyword evidence="2" id="KW-0479">Metal-binding</keyword>
<keyword evidence="2" id="KW-0001">2Fe-2S</keyword>
<dbReference type="PANTHER" id="PTHR47354:SF5">
    <property type="entry name" value="PROTEIN RFBI"/>
    <property type="match status" value="1"/>
</dbReference>
<dbReference type="Pfam" id="PF00970">
    <property type="entry name" value="FAD_binding_6"/>
    <property type="match status" value="1"/>
</dbReference>
<dbReference type="InterPro" id="IPR039261">
    <property type="entry name" value="FNR_nucleotide-bd"/>
</dbReference>
<dbReference type="InterPro" id="IPR008333">
    <property type="entry name" value="Cbr1-like_FAD-bd_dom"/>
</dbReference>
<organism evidence="6 7">
    <name type="scientific">Thermomonospora curvata (strain ATCC 19995 / DSM 43183 / JCM 3096 / KCTC 9072 / NBRC 15933 / NCIMB 10081 / Henssen B9)</name>
    <dbReference type="NCBI Taxonomy" id="471852"/>
    <lineage>
        <taxon>Bacteria</taxon>
        <taxon>Bacillati</taxon>
        <taxon>Actinomycetota</taxon>
        <taxon>Actinomycetes</taxon>
        <taxon>Streptosporangiales</taxon>
        <taxon>Thermomonosporaceae</taxon>
        <taxon>Thermomonospora</taxon>
    </lineage>
</organism>
<dbReference type="RefSeq" id="WP_012850911.1">
    <property type="nucleotide sequence ID" value="NC_013510.1"/>
</dbReference>
<evidence type="ECO:0000256" key="1">
    <source>
        <dbReference type="ARBA" id="ARBA00001974"/>
    </source>
</evidence>
<dbReference type="Pfam" id="PF00175">
    <property type="entry name" value="NAD_binding_1"/>
    <property type="match status" value="1"/>
</dbReference>
<dbReference type="InterPro" id="IPR017938">
    <property type="entry name" value="Riboflavin_synthase-like_b-brl"/>
</dbReference>
<dbReference type="InterPro" id="IPR012675">
    <property type="entry name" value="Beta-grasp_dom_sf"/>
</dbReference>
<evidence type="ECO:0000259" key="4">
    <source>
        <dbReference type="PROSITE" id="PS51085"/>
    </source>
</evidence>
<feature type="domain" description="2Fe-2S ferredoxin-type" evidence="4">
    <location>
        <begin position="5"/>
        <end position="95"/>
    </location>
</feature>
<dbReference type="STRING" id="471852.Tcur_0530"/>
<dbReference type="PROSITE" id="PS51085">
    <property type="entry name" value="2FE2S_FER_2"/>
    <property type="match status" value="1"/>
</dbReference>
<dbReference type="EMBL" id="CP001738">
    <property type="protein sequence ID" value="ACY96127.1"/>
    <property type="molecule type" value="Genomic_DNA"/>
</dbReference>
<dbReference type="CDD" id="cd00207">
    <property type="entry name" value="fer2"/>
    <property type="match status" value="1"/>
</dbReference>
<dbReference type="InterPro" id="IPR050415">
    <property type="entry name" value="MRET"/>
</dbReference>
<dbReference type="PROSITE" id="PS00197">
    <property type="entry name" value="2FE2S_FER_1"/>
    <property type="match status" value="1"/>
</dbReference>
<evidence type="ECO:0000259" key="5">
    <source>
        <dbReference type="PROSITE" id="PS51384"/>
    </source>
</evidence>
<dbReference type="eggNOG" id="COG1018">
    <property type="taxonomic scope" value="Bacteria"/>
</dbReference>
<comment type="cofactor">
    <cofactor evidence="1">
        <name>FAD</name>
        <dbReference type="ChEBI" id="CHEBI:57692"/>
    </cofactor>
</comment>
<dbReference type="HOGENOM" id="CLU_003827_7_0_11"/>
<dbReference type="GO" id="GO:0016491">
    <property type="term" value="F:oxidoreductase activity"/>
    <property type="evidence" value="ECO:0007669"/>
    <property type="project" value="InterPro"/>
</dbReference>
<evidence type="ECO:0000256" key="3">
    <source>
        <dbReference type="ARBA" id="ARBA00023014"/>
    </source>
</evidence>
<proteinExistence type="predicted"/>
<evidence type="ECO:0000313" key="6">
    <source>
        <dbReference type="EMBL" id="ACY96127.1"/>
    </source>
</evidence>
<dbReference type="PRINTS" id="PR00410">
    <property type="entry name" value="PHEHYDRXLASE"/>
</dbReference>
<dbReference type="InterPro" id="IPR017927">
    <property type="entry name" value="FAD-bd_FR_type"/>
</dbReference>
<evidence type="ECO:0000313" key="7">
    <source>
        <dbReference type="Proteomes" id="UP000001918"/>
    </source>
</evidence>
<reference evidence="6 7" key="1">
    <citation type="journal article" date="2011" name="Stand. Genomic Sci.">
        <title>Complete genome sequence of Thermomonospora curvata type strain (B9).</title>
        <authorList>
            <person name="Chertkov O."/>
            <person name="Sikorski J."/>
            <person name="Nolan M."/>
            <person name="Lapidus A."/>
            <person name="Lucas S."/>
            <person name="Del Rio T.G."/>
            <person name="Tice H."/>
            <person name="Cheng J.F."/>
            <person name="Goodwin L."/>
            <person name="Pitluck S."/>
            <person name="Liolios K."/>
            <person name="Ivanova N."/>
            <person name="Mavromatis K."/>
            <person name="Mikhailova N."/>
            <person name="Ovchinnikova G."/>
            <person name="Pati A."/>
            <person name="Chen A."/>
            <person name="Palaniappan K."/>
            <person name="Djao O.D."/>
            <person name="Land M."/>
            <person name="Hauser L."/>
            <person name="Chang Y.J."/>
            <person name="Jeffries C.D."/>
            <person name="Brettin T."/>
            <person name="Han C."/>
            <person name="Detter J.C."/>
            <person name="Rohde M."/>
            <person name="Goker M."/>
            <person name="Woyke T."/>
            <person name="Bristow J."/>
            <person name="Eisen J.A."/>
            <person name="Markowitz V."/>
            <person name="Hugenholtz P."/>
            <person name="Klenk H.P."/>
            <person name="Kyrpides N.C."/>
        </authorList>
    </citation>
    <scope>NUCLEOTIDE SEQUENCE [LARGE SCALE GENOMIC DNA]</scope>
    <source>
        <strain evidence="7">ATCC 19995 / DSM 43183 / JCM 3096 / KCTC 9072 / NBRC 15933 / NCIMB 10081 / Henssen B9</strain>
    </source>
</reference>
<dbReference type="InterPro" id="IPR006058">
    <property type="entry name" value="2Fe2S_fd_BS"/>
</dbReference>
<dbReference type="PRINTS" id="PR00371">
    <property type="entry name" value="FPNCR"/>
</dbReference>
<accession>D1A3K2</accession>
<dbReference type="OrthoDB" id="502624at2"/>
<dbReference type="AlphaFoldDB" id="D1A3K2"/>
<gene>
    <name evidence="6" type="ordered locus">Tcur_0530</name>
</gene>
<dbReference type="InterPro" id="IPR036010">
    <property type="entry name" value="2Fe-2S_ferredoxin-like_sf"/>
</dbReference>
<evidence type="ECO:0000256" key="2">
    <source>
        <dbReference type="ARBA" id="ARBA00022714"/>
    </source>
</evidence>
<keyword evidence="2" id="KW-0408">Iron</keyword>
<dbReference type="Gene3D" id="2.40.30.10">
    <property type="entry name" value="Translation factors"/>
    <property type="match status" value="1"/>
</dbReference>
<dbReference type="Proteomes" id="UP000001918">
    <property type="component" value="Chromosome"/>
</dbReference>
<dbReference type="InterPro" id="IPR001433">
    <property type="entry name" value="OxRdtase_FAD/NAD-bd"/>
</dbReference>
<keyword evidence="7" id="KW-1185">Reference proteome</keyword>
<dbReference type="InterPro" id="IPR001041">
    <property type="entry name" value="2Fe-2S_ferredoxin-type"/>
</dbReference>
<dbReference type="KEGG" id="tcu:Tcur_0530"/>
<dbReference type="PROSITE" id="PS51384">
    <property type="entry name" value="FAD_FR"/>
    <property type="match status" value="1"/>
</dbReference>
<dbReference type="Gene3D" id="3.40.50.80">
    <property type="entry name" value="Nucleotide-binding domain of ferredoxin-NADP reductase (FNR) module"/>
    <property type="match status" value="1"/>
</dbReference>
<dbReference type="Pfam" id="PF00111">
    <property type="entry name" value="Fer2"/>
    <property type="match status" value="1"/>
</dbReference>
<feature type="domain" description="FAD-binding FR-type" evidence="5">
    <location>
        <begin position="104"/>
        <end position="204"/>
    </location>
</feature>
<sequence>MPKTHRVTVEPVGQELECREDQTILDACLRAGIWLPHACTHGTCGTCKAEVLEGEVDHGEASAFALMDFERDEGRTLLCCARPRSDVVIEGDVDLEPGVTTYPVQDFTGTVAAVEDCALDTRRVLIDLDRPIAFNPGQYISLRLPDGRGDRSYSMANPPSRPDRIELNIRRTPGGAATDGWVFKTLRAGDQVALSGPYGRFFWRPERTEPAVLIAGGTGLAPLKSMIRHVLDSGAERRMVLFHGGRTQAHMYDVEYLRALEDEHADRFRYVPCLSEESAPGYRHGLVTDVMAADTDTYRGHVAYVCGPPPMVEAAIKTLMSKRLFPRDIYREDFYDTADKAGRGVRSPLMRR</sequence>
<dbReference type="GO" id="GO:0051537">
    <property type="term" value="F:2 iron, 2 sulfur cluster binding"/>
    <property type="evidence" value="ECO:0007669"/>
    <property type="project" value="UniProtKB-KW"/>
</dbReference>
<dbReference type="SUPFAM" id="SSF54292">
    <property type="entry name" value="2Fe-2S ferredoxin-like"/>
    <property type="match status" value="1"/>
</dbReference>
<name>D1A3K2_THECD</name>
<keyword evidence="3" id="KW-0411">Iron-sulfur</keyword>
<dbReference type="SUPFAM" id="SSF52343">
    <property type="entry name" value="Ferredoxin reductase-like, C-terminal NADP-linked domain"/>
    <property type="match status" value="1"/>
</dbReference>